<feature type="non-terminal residue" evidence="2">
    <location>
        <position position="196"/>
    </location>
</feature>
<dbReference type="GO" id="GO:0051082">
    <property type="term" value="F:unfolded protein binding"/>
    <property type="evidence" value="ECO:0007669"/>
    <property type="project" value="TreeGrafter"/>
</dbReference>
<dbReference type="Proteomes" id="UP000824469">
    <property type="component" value="Unassembled WGS sequence"/>
</dbReference>
<evidence type="ECO:0000259" key="1">
    <source>
        <dbReference type="Pfam" id="PF18400"/>
    </source>
</evidence>
<accession>A0AA38GVA8</accession>
<dbReference type="GO" id="GO:0036503">
    <property type="term" value="P:ERAD pathway"/>
    <property type="evidence" value="ECO:0007669"/>
    <property type="project" value="TreeGrafter"/>
</dbReference>
<dbReference type="OMA" id="WIFNSEF"/>
<dbReference type="Pfam" id="PF18400">
    <property type="entry name" value="Thioredoxin_12"/>
    <property type="match status" value="1"/>
</dbReference>
<dbReference type="AlphaFoldDB" id="A0AA38GVA8"/>
<dbReference type="InterPro" id="IPR040693">
    <property type="entry name" value="UGGT_TRXL_1"/>
</dbReference>
<evidence type="ECO:0000313" key="3">
    <source>
        <dbReference type="Proteomes" id="UP000824469"/>
    </source>
</evidence>
<organism evidence="2 3">
    <name type="scientific">Taxus chinensis</name>
    <name type="common">Chinese yew</name>
    <name type="synonym">Taxus wallichiana var. chinensis</name>
    <dbReference type="NCBI Taxonomy" id="29808"/>
    <lineage>
        <taxon>Eukaryota</taxon>
        <taxon>Viridiplantae</taxon>
        <taxon>Streptophyta</taxon>
        <taxon>Embryophyta</taxon>
        <taxon>Tracheophyta</taxon>
        <taxon>Spermatophyta</taxon>
        <taxon>Pinopsida</taxon>
        <taxon>Pinidae</taxon>
        <taxon>Conifers II</taxon>
        <taxon>Cupressales</taxon>
        <taxon>Taxaceae</taxon>
        <taxon>Taxus</taxon>
    </lineage>
</organism>
<evidence type="ECO:0000313" key="2">
    <source>
        <dbReference type="EMBL" id="KAH9330324.1"/>
    </source>
</evidence>
<dbReference type="GO" id="GO:0003980">
    <property type="term" value="F:UDP-glucose:glycoprotein glucosyltransferase activity"/>
    <property type="evidence" value="ECO:0007669"/>
    <property type="project" value="InterPro"/>
</dbReference>
<reference evidence="2 3" key="1">
    <citation type="journal article" date="2021" name="Nat. Plants">
        <title>The Taxus genome provides insights into paclitaxel biosynthesis.</title>
        <authorList>
            <person name="Xiong X."/>
            <person name="Gou J."/>
            <person name="Liao Q."/>
            <person name="Li Y."/>
            <person name="Zhou Q."/>
            <person name="Bi G."/>
            <person name="Li C."/>
            <person name="Du R."/>
            <person name="Wang X."/>
            <person name="Sun T."/>
            <person name="Guo L."/>
            <person name="Liang H."/>
            <person name="Lu P."/>
            <person name="Wu Y."/>
            <person name="Zhang Z."/>
            <person name="Ro D.K."/>
            <person name="Shang Y."/>
            <person name="Huang S."/>
            <person name="Yan J."/>
        </authorList>
    </citation>
    <scope>NUCLEOTIDE SEQUENCE [LARGE SCALE GENOMIC DNA]</scope>
    <source>
        <strain evidence="2">Ta-2019</strain>
    </source>
</reference>
<dbReference type="PANTHER" id="PTHR11226">
    <property type="entry name" value="UDP-GLUCOSE GLYCOPROTEIN:GLUCOSYLTRANSFERASE"/>
    <property type="match status" value="1"/>
</dbReference>
<dbReference type="GO" id="GO:0005783">
    <property type="term" value="C:endoplasmic reticulum"/>
    <property type="evidence" value="ECO:0007669"/>
    <property type="project" value="TreeGrafter"/>
</dbReference>
<feature type="non-terminal residue" evidence="2">
    <location>
        <position position="1"/>
    </location>
</feature>
<protein>
    <recommendedName>
        <fullName evidence="1">UGGT thioredoxin-like domain-containing protein</fullName>
    </recommendedName>
</protein>
<keyword evidence="3" id="KW-1185">Reference proteome</keyword>
<dbReference type="PANTHER" id="PTHR11226:SF0">
    <property type="entry name" value="UDP-GLUCOSE:GLYCOPROTEIN GLUCOSYLTRANSFERASE"/>
    <property type="match status" value="1"/>
</dbReference>
<dbReference type="EMBL" id="JAHRHJ020000001">
    <property type="protein sequence ID" value="KAH9330324.1"/>
    <property type="molecule type" value="Genomic_DNA"/>
</dbReference>
<sequence>ELLANERKELYWEFVRLWVESNHHLAAATAKHCFQEILNHGNSFLSGALGSFFEFSLILRSASPKLALYRQLAQESISSFSLSHEVHTNSKNVSYFDVAKEFDRWEMNKNPNAPKGKCCWVDTGSTLLFDVSELSAWLNLPKAFALEDSTEEPEIFDFDHIYPESNKRSPTAILYGALGTSCFLDFHRILAEASKK</sequence>
<proteinExistence type="predicted"/>
<dbReference type="GO" id="GO:0018279">
    <property type="term" value="P:protein N-linked glycosylation via asparagine"/>
    <property type="evidence" value="ECO:0007669"/>
    <property type="project" value="TreeGrafter"/>
</dbReference>
<feature type="domain" description="UGGT thioredoxin-like" evidence="1">
    <location>
        <begin position="1"/>
        <end position="196"/>
    </location>
</feature>
<name>A0AA38GVA8_TAXCH</name>
<gene>
    <name evidence="2" type="ORF">KI387_002432</name>
</gene>
<comment type="caution">
    <text evidence="2">The sequence shown here is derived from an EMBL/GenBank/DDBJ whole genome shotgun (WGS) entry which is preliminary data.</text>
</comment>
<dbReference type="InterPro" id="IPR009448">
    <property type="entry name" value="UDP-g_GGtrans"/>
</dbReference>